<comment type="caution">
    <text evidence="1">The sequence shown here is derived from an EMBL/GenBank/DDBJ whole genome shotgun (WGS) entry which is preliminary data.</text>
</comment>
<keyword evidence="2" id="KW-1185">Reference proteome</keyword>
<gene>
    <name evidence="1" type="ORF">KP509_13G033900</name>
</gene>
<accession>A0A8T2TGT2</accession>
<proteinExistence type="predicted"/>
<protein>
    <submittedName>
        <fullName evidence="1">Uncharacterized protein</fullName>
    </submittedName>
</protein>
<dbReference type="AlphaFoldDB" id="A0A8T2TGT2"/>
<evidence type="ECO:0000313" key="2">
    <source>
        <dbReference type="Proteomes" id="UP000825935"/>
    </source>
</evidence>
<sequence length="39" mass="4425">MIQRGKAKVQSHLEQIKEGSLMTTYSIIIPLIMKSIPLQ</sequence>
<dbReference type="EMBL" id="CM035418">
    <property type="protein sequence ID" value="KAH7420976.1"/>
    <property type="molecule type" value="Genomic_DNA"/>
</dbReference>
<evidence type="ECO:0000313" key="1">
    <source>
        <dbReference type="EMBL" id="KAH7420976.1"/>
    </source>
</evidence>
<reference evidence="1" key="1">
    <citation type="submission" date="2021-08" db="EMBL/GenBank/DDBJ databases">
        <title>WGS assembly of Ceratopteris richardii.</title>
        <authorList>
            <person name="Marchant D.B."/>
            <person name="Chen G."/>
            <person name="Jenkins J."/>
            <person name="Shu S."/>
            <person name="Leebens-Mack J."/>
            <person name="Grimwood J."/>
            <person name="Schmutz J."/>
            <person name="Soltis P."/>
            <person name="Soltis D."/>
            <person name="Chen Z.-H."/>
        </authorList>
    </citation>
    <scope>NUCLEOTIDE SEQUENCE</scope>
    <source>
        <strain evidence="1">Whitten #5841</strain>
        <tissue evidence="1">Leaf</tissue>
    </source>
</reference>
<dbReference type="OrthoDB" id="10499849at2759"/>
<dbReference type="Proteomes" id="UP000825935">
    <property type="component" value="Chromosome 13"/>
</dbReference>
<organism evidence="1 2">
    <name type="scientific">Ceratopteris richardii</name>
    <name type="common">Triangle waterfern</name>
    <dbReference type="NCBI Taxonomy" id="49495"/>
    <lineage>
        <taxon>Eukaryota</taxon>
        <taxon>Viridiplantae</taxon>
        <taxon>Streptophyta</taxon>
        <taxon>Embryophyta</taxon>
        <taxon>Tracheophyta</taxon>
        <taxon>Polypodiopsida</taxon>
        <taxon>Polypodiidae</taxon>
        <taxon>Polypodiales</taxon>
        <taxon>Pteridineae</taxon>
        <taxon>Pteridaceae</taxon>
        <taxon>Parkerioideae</taxon>
        <taxon>Ceratopteris</taxon>
    </lineage>
</organism>
<name>A0A8T2TGT2_CERRI</name>